<evidence type="ECO:0000313" key="6">
    <source>
        <dbReference type="EMBL" id="KAF0738190.1"/>
    </source>
</evidence>
<feature type="transmembrane region" description="Helical" evidence="5">
    <location>
        <begin position="320"/>
        <end position="342"/>
    </location>
</feature>
<feature type="transmembrane region" description="Helical" evidence="5">
    <location>
        <begin position="447"/>
        <end position="466"/>
    </location>
</feature>
<dbReference type="Gene3D" id="1.20.1740.10">
    <property type="entry name" value="Amino acid/polyamine transporter I"/>
    <property type="match status" value="1"/>
</dbReference>
<evidence type="ECO:0000256" key="2">
    <source>
        <dbReference type="ARBA" id="ARBA00022692"/>
    </source>
</evidence>
<gene>
    <name evidence="6" type="ORF">Ae201684_006166</name>
</gene>
<feature type="transmembrane region" description="Helical" evidence="5">
    <location>
        <begin position="420"/>
        <end position="441"/>
    </location>
</feature>
<evidence type="ECO:0000256" key="4">
    <source>
        <dbReference type="ARBA" id="ARBA00023136"/>
    </source>
</evidence>
<keyword evidence="3 5" id="KW-1133">Transmembrane helix</keyword>
<dbReference type="GO" id="GO:0015171">
    <property type="term" value="F:amino acid transmembrane transporter activity"/>
    <property type="evidence" value="ECO:0007669"/>
    <property type="project" value="TreeGrafter"/>
</dbReference>
<feature type="transmembrane region" description="Helical" evidence="5">
    <location>
        <begin position="174"/>
        <end position="199"/>
    </location>
</feature>
<dbReference type="Pfam" id="PF13520">
    <property type="entry name" value="AA_permease_2"/>
    <property type="match status" value="1"/>
</dbReference>
<dbReference type="Proteomes" id="UP000481153">
    <property type="component" value="Unassembled WGS sequence"/>
</dbReference>
<evidence type="ECO:0000256" key="3">
    <source>
        <dbReference type="ARBA" id="ARBA00022989"/>
    </source>
</evidence>
<sequence>MLCVASWAFPGPGQAKDLHVPADELAAVQKELQEEESVLGEWYSTSITGNDVLSSCLYSAGIVASKAGKMAPFANILVAATMFLFRFIYVEVVSAIPLNGGSYNTMLNTTSKRWAAFVSALAIIAYLATGVVSAVSASDYLGRQVQGIDTVWTATGILTVFAVLNICGLSESAVVAFVIFVLHTLTLSVLVVASIVYAVQHPNIFWANMETPFPSLDIEGKLLAGNAVTALFFGFSSAMLGVTGFETAANFVEEQAPGIFRKILRNIWYLSTFFNFTLSVLNLCVLPMDVTIANNTVVLAMMASTTIGRWFQLWLSIDGFIVLAGSVLTSYVGITGLARRLAKDRVLPEIFLVENAWRHTNHYIVLVYYFVATSLVWILHGNVVMLSSIYSYAFLALLVLFSLSAMLFKLKRSQMPRETTAPWWACIVGMTMSCMGFWGILMGDPKVSTIFTAYLLCVSLLILLMLERVFVLRLVMVVMKGLSPSPSNDKSRIPLLQSPSGVLGGHAIVKAIKTINQPPIVFFSKHPDLQVLNKAVLYVRRNEHTENLRIIHVYPRGSLPPTNFHDLVAVLDCMYPKLRIDSIVVEGEFNPSTVHWISKAQNIPTNMMFIRQPDNMDAHKVSMLGVRVITG</sequence>
<keyword evidence="2 5" id="KW-0812">Transmembrane</keyword>
<comment type="subcellular location">
    <subcellularLocation>
        <location evidence="1">Membrane</location>
        <topology evidence="1">Multi-pass membrane protein</topology>
    </subcellularLocation>
</comment>
<dbReference type="AlphaFoldDB" id="A0A6G0XDA7"/>
<dbReference type="PANTHER" id="PTHR43243:SF11">
    <property type="entry name" value="AMINO ACID PERMEASE_ SLC12A DOMAIN-CONTAINING PROTEIN"/>
    <property type="match status" value="1"/>
</dbReference>
<accession>A0A6G0XDA7</accession>
<feature type="transmembrane region" description="Helical" evidence="5">
    <location>
        <begin position="222"/>
        <end position="245"/>
    </location>
</feature>
<dbReference type="InterPro" id="IPR002293">
    <property type="entry name" value="AA/rel_permease1"/>
</dbReference>
<comment type="caution">
    <text evidence="6">The sequence shown here is derived from an EMBL/GenBank/DDBJ whole genome shotgun (WGS) entry which is preliminary data.</text>
</comment>
<dbReference type="PANTHER" id="PTHR43243">
    <property type="entry name" value="INNER MEMBRANE TRANSPORTER YGJI-RELATED"/>
    <property type="match status" value="1"/>
</dbReference>
<keyword evidence="4 5" id="KW-0472">Membrane</keyword>
<protein>
    <recommendedName>
        <fullName evidence="8">Amino acid permease/ SLC12A domain-containing protein</fullName>
    </recommendedName>
</protein>
<evidence type="ECO:0000256" key="1">
    <source>
        <dbReference type="ARBA" id="ARBA00004141"/>
    </source>
</evidence>
<feature type="transmembrane region" description="Helical" evidence="5">
    <location>
        <begin position="114"/>
        <end position="138"/>
    </location>
</feature>
<evidence type="ECO:0000256" key="5">
    <source>
        <dbReference type="SAM" id="Phobius"/>
    </source>
</evidence>
<feature type="transmembrane region" description="Helical" evidence="5">
    <location>
        <begin position="389"/>
        <end position="408"/>
    </location>
</feature>
<keyword evidence="7" id="KW-1185">Reference proteome</keyword>
<feature type="transmembrane region" description="Helical" evidence="5">
    <location>
        <begin position="363"/>
        <end position="383"/>
    </location>
</feature>
<dbReference type="GO" id="GO:0016020">
    <property type="term" value="C:membrane"/>
    <property type="evidence" value="ECO:0007669"/>
    <property type="project" value="UniProtKB-SubCell"/>
</dbReference>
<dbReference type="VEuPathDB" id="FungiDB:AeMF1_011747"/>
<feature type="transmembrane region" description="Helical" evidence="5">
    <location>
        <begin position="266"/>
        <end position="288"/>
    </location>
</feature>
<name>A0A6G0XDA7_9STRA</name>
<proteinExistence type="predicted"/>
<feature type="transmembrane region" description="Helical" evidence="5">
    <location>
        <begin position="73"/>
        <end position="93"/>
    </location>
</feature>
<evidence type="ECO:0008006" key="8">
    <source>
        <dbReference type="Google" id="ProtNLM"/>
    </source>
</evidence>
<organism evidence="6 7">
    <name type="scientific">Aphanomyces euteiches</name>
    <dbReference type="NCBI Taxonomy" id="100861"/>
    <lineage>
        <taxon>Eukaryota</taxon>
        <taxon>Sar</taxon>
        <taxon>Stramenopiles</taxon>
        <taxon>Oomycota</taxon>
        <taxon>Saprolegniomycetes</taxon>
        <taxon>Saprolegniales</taxon>
        <taxon>Verrucalvaceae</taxon>
        <taxon>Aphanomyces</taxon>
    </lineage>
</organism>
<reference evidence="6 7" key="1">
    <citation type="submission" date="2019-07" db="EMBL/GenBank/DDBJ databases">
        <title>Genomics analysis of Aphanomyces spp. identifies a new class of oomycete effector associated with host adaptation.</title>
        <authorList>
            <person name="Gaulin E."/>
        </authorList>
    </citation>
    <scope>NUCLEOTIDE SEQUENCE [LARGE SCALE GENOMIC DNA]</scope>
    <source>
        <strain evidence="6 7">ATCC 201684</strain>
    </source>
</reference>
<evidence type="ECO:0000313" key="7">
    <source>
        <dbReference type="Proteomes" id="UP000481153"/>
    </source>
</evidence>
<feature type="transmembrane region" description="Helical" evidence="5">
    <location>
        <begin position="150"/>
        <end position="167"/>
    </location>
</feature>
<dbReference type="EMBL" id="VJMJ01000079">
    <property type="protein sequence ID" value="KAF0738190.1"/>
    <property type="molecule type" value="Genomic_DNA"/>
</dbReference>